<dbReference type="Gene3D" id="3.30.70.120">
    <property type="match status" value="1"/>
</dbReference>
<protein>
    <submittedName>
        <fullName evidence="1">Cyclic-di-AMP receptor</fullName>
    </submittedName>
</protein>
<evidence type="ECO:0000313" key="2">
    <source>
        <dbReference type="Proteomes" id="UP000831947"/>
    </source>
</evidence>
<dbReference type="InterPro" id="IPR015867">
    <property type="entry name" value="N-reg_PII/ATP_PRibTrfase_C"/>
</dbReference>
<dbReference type="Proteomes" id="UP000831947">
    <property type="component" value="Chromosome"/>
</dbReference>
<name>A0ABY4PEK1_9LACO</name>
<keyword evidence="1" id="KW-0675">Receptor</keyword>
<dbReference type="EMBL" id="CP093365">
    <property type="protein sequence ID" value="UQS83931.1"/>
    <property type="molecule type" value="Genomic_DNA"/>
</dbReference>
<organism evidence="1 2">
    <name type="scientific">Bombilactobacillus thymidiniphilus</name>
    <dbReference type="NCBI Taxonomy" id="2923363"/>
    <lineage>
        <taxon>Bacteria</taxon>
        <taxon>Bacillati</taxon>
        <taxon>Bacillota</taxon>
        <taxon>Bacilli</taxon>
        <taxon>Lactobacillales</taxon>
        <taxon>Lactobacillaceae</taxon>
        <taxon>Bombilactobacillus</taxon>
    </lineage>
</organism>
<evidence type="ECO:0000313" key="1">
    <source>
        <dbReference type="EMBL" id="UQS83931.1"/>
    </source>
</evidence>
<accession>A0ABY4PEK1</accession>
<keyword evidence="2" id="KW-1185">Reference proteome</keyword>
<sequence>MKLVIAVVQDKDHARLRKALTAAKIQSTRLSTTGSFLRNGNSTFMMGIEDEVLPELLAIIKENSQARHEFISTAIATSMLGELPEQPIEVAVGGATVFIMPMDQMVHF</sequence>
<gene>
    <name evidence="1" type="ORF">MOO47_01705</name>
</gene>
<dbReference type="InterPro" id="IPR010375">
    <property type="entry name" value="CdAMP_rec"/>
</dbReference>
<proteinExistence type="predicted"/>
<dbReference type="Pfam" id="PF06153">
    <property type="entry name" value="CdAMP_rec"/>
    <property type="match status" value="1"/>
</dbReference>
<dbReference type="PANTHER" id="PTHR38456">
    <property type="entry name" value="CYCLIC DI-AMP RECEPTOR A"/>
    <property type="match status" value="1"/>
</dbReference>
<dbReference type="InterPro" id="IPR011322">
    <property type="entry name" value="N-reg_PII-like_a/b"/>
</dbReference>
<dbReference type="RefSeq" id="WP_249513116.1">
    <property type="nucleotide sequence ID" value="NZ_CP093365.1"/>
</dbReference>
<dbReference type="PANTHER" id="PTHR38456:SF1">
    <property type="entry name" value="CYCLIC DI-AMP RECEPTOR A"/>
    <property type="match status" value="1"/>
</dbReference>
<reference evidence="1 2" key="1">
    <citation type="journal article" date="2022" name="Int. J. Syst. Evol. Microbiol.">
        <title>Apilactobacillus apisilvae sp. nov., Nicolia spurrieriana gen. nov. sp. nov., Bombilactobacillus folatiphilus sp. nov. and Bombilactobacillus thymidiniphilus sp. nov., four new lactic acid bacterial isolates from stingless bees Tetragonula carbonaria and Austroplebeia australis.</title>
        <authorList>
            <person name="Oliphant S.A."/>
            <person name="Watson-Haigh N.S."/>
            <person name="Sumby K.M."/>
            <person name="Gardner J."/>
            <person name="Groom S."/>
            <person name="Jiranek V."/>
        </authorList>
    </citation>
    <scope>NUCLEOTIDE SEQUENCE [LARGE SCALE GENOMIC DNA]</scope>
    <source>
        <strain evidence="1 2">SG4_A1</strain>
    </source>
</reference>
<dbReference type="SUPFAM" id="SSF54913">
    <property type="entry name" value="GlnB-like"/>
    <property type="match status" value="1"/>
</dbReference>